<keyword evidence="2" id="KW-0732">Signal</keyword>
<dbReference type="GO" id="GO:0005576">
    <property type="term" value="C:extracellular region"/>
    <property type="evidence" value="ECO:0007669"/>
    <property type="project" value="InterPro"/>
</dbReference>
<dbReference type="SMART" id="SM00198">
    <property type="entry name" value="SCP"/>
    <property type="match status" value="1"/>
</dbReference>
<evidence type="ECO:0000313" key="4">
    <source>
        <dbReference type="EMBL" id="ROT39030.1"/>
    </source>
</evidence>
<protein>
    <submittedName>
        <fullName evidence="4">PR-1-like protein</fullName>
    </submittedName>
</protein>
<keyword evidence="5" id="KW-1185">Reference proteome</keyword>
<dbReference type="PROSITE" id="PS01009">
    <property type="entry name" value="CRISP_1"/>
    <property type="match status" value="1"/>
</dbReference>
<feature type="region of interest" description="Disordered" evidence="1">
    <location>
        <begin position="186"/>
        <end position="207"/>
    </location>
</feature>
<evidence type="ECO:0000256" key="1">
    <source>
        <dbReference type="SAM" id="MobiDB-lite"/>
    </source>
</evidence>
<dbReference type="InterPro" id="IPR001283">
    <property type="entry name" value="CRISP-related"/>
</dbReference>
<dbReference type="STRING" id="1314773.A0A3N2PWY4"/>
<dbReference type="SUPFAM" id="SSF55797">
    <property type="entry name" value="PR-1-like"/>
    <property type="match status" value="1"/>
</dbReference>
<dbReference type="InterPro" id="IPR018244">
    <property type="entry name" value="Allrgn_V5/Tpx1_CS"/>
</dbReference>
<dbReference type="PRINTS" id="PR00837">
    <property type="entry name" value="V5TPXLIKE"/>
</dbReference>
<feature type="domain" description="SCP" evidence="3">
    <location>
        <begin position="36"/>
        <end position="177"/>
    </location>
</feature>
<feature type="signal peptide" evidence="2">
    <location>
        <begin position="1"/>
        <end position="15"/>
    </location>
</feature>
<evidence type="ECO:0000313" key="5">
    <source>
        <dbReference type="Proteomes" id="UP000272025"/>
    </source>
</evidence>
<name>A0A3N2PWY4_SODAK</name>
<dbReference type="OrthoDB" id="337038at2759"/>
<evidence type="ECO:0000256" key="2">
    <source>
        <dbReference type="SAM" id="SignalP"/>
    </source>
</evidence>
<feature type="chain" id="PRO_5018155582" evidence="2">
    <location>
        <begin position="16"/>
        <end position="233"/>
    </location>
</feature>
<feature type="compositionally biased region" description="Basic and acidic residues" evidence="1">
    <location>
        <begin position="186"/>
        <end position="201"/>
    </location>
</feature>
<dbReference type="Gene3D" id="3.40.33.10">
    <property type="entry name" value="CAP"/>
    <property type="match status" value="1"/>
</dbReference>
<evidence type="ECO:0000259" key="3">
    <source>
        <dbReference type="SMART" id="SM00198"/>
    </source>
</evidence>
<dbReference type="PANTHER" id="PTHR10334">
    <property type="entry name" value="CYSTEINE-RICH SECRETORY PROTEIN-RELATED"/>
    <property type="match status" value="1"/>
</dbReference>
<dbReference type="AlphaFoldDB" id="A0A3N2PWY4"/>
<proteinExistence type="predicted"/>
<reference evidence="4 5" key="1">
    <citation type="journal article" date="2018" name="Mol. Ecol.">
        <title>The obligate alkalophilic soda-lake fungus Sodiomyces alkalinus has shifted to a protein diet.</title>
        <authorList>
            <person name="Grum-Grzhimaylo A.A."/>
            <person name="Falkoski D.L."/>
            <person name="van den Heuvel J."/>
            <person name="Valero-Jimenez C.A."/>
            <person name="Min B."/>
            <person name="Choi I.G."/>
            <person name="Lipzen A."/>
            <person name="Daum C.G."/>
            <person name="Aanen D.K."/>
            <person name="Tsang A."/>
            <person name="Henrissat B."/>
            <person name="Bilanenko E.N."/>
            <person name="de Vries R.P."/>
            <person name="van Kan J.A.L."/>
            <person name="Grigoriev I.V."/>
            <person name="Debets A.J.M."/>
        </authorList>
    </citation>
    <scope>NUCLEOTIDE SEQUENCE [LARGE SCALE GENOMIC DNA]</scope>
    <source>
        <strain evidence="4 5">F11</strain>
    </source>
</reference>
<dbReference type="InterPro" id="IPR035940">
    <property type="entry name" value="CAP_sf"/>
</dbReference>
<dbReference type="GeneID" id="39580197"/>
<gene>
    <name evidence="4" type="ORF">SODALDRAFT_332467</name>
</gene>
<organism evidence="4 5">
    <name type="scientific">Sodiomyces alkalinus (strain CBS 110278 / VKM F-3762 / F11)</name>
    <name type="common">Alkaliphilic filamentous fungus</name>
    <dbReference type="NCBI Taxonomy" id="1314773"/>
    <lineage>
        <taxon>Eukaryota</taxon>
        <taxon>Fungi</taxon>
        <taxon>Dikarya</taxon>
        <taxon>Ascomycota</taxon>
        <taxon>Pezizomycotina</taxon>
        <taxon>Sordariomycetes</taxon>
        <taxon>Hypocreomycetidae</taxon>
        <taxon>Glomerellales</taxon>
        <taxon>Plectosphaerellaceae</taxon>
        <taxon>Sodiomyces</taxon>
    </lineage>
</organism>
<dbReference type="Pfam" id="PF00188">
    <property type="entry name" value="CAP"/>
    <property type="match status" value="1"/>
</dbReference>
<accession>A0A3N2PWY4</accession>
<dbReference type="InterPro" id="IPR014044">
    <property type="entry name" value="CAP_dom"/>
</dbReference>
<dbReference type="EMBL" id="ML119054">
    <property type="protein sequence ID" value="ROT39030.1"/>
    <property type="molecule type" value="Genomic_DNA"/>
</dbReference>
<dbReference type="RefSeq" id="XP_028466836.1">
    <property type="nucleotide sequence ID" value="XM_028611719.1"/>
</dbReference>
<sequence>MLLLLVLLQGTLVGATRVIGLVTMDPSSPEWTLNDSFVSAILSTHNTYREEHDAGKLRWNGTLAAYSEDYLASNGDEPGVCPAWEHSDTPYGENLAIGHCSATAAVEAWGDERDIYDFDDQGFSKGTGHFTQLIWQDTTDVGCARKWCDGIPHPDSDVTLSRWYLVCEYWPPGNVMGQFEDQVKIGEYDGPGEEKGEGKGEGDDESTASLIRGRPNLFLAVLLSGFLGYSVMV</sequence>
<dbReference type="Proteomes" id="UP000272025">
    <property type="component" value="Unassembled WGS sequence"/>
</dbReference>